<dbReference type="AlphaFoldDB" id="A0A0N0GEQ2"/>
<evidence type="ECO:0000313" key="1">
    <source>
        <dbReference type="EMBL" id="KPC28549.1"/>
    </source>
</evidence>
<name>A0A0N0GEQ2_PSESX</name>
<dbReference type="PATRIC" id="fig|81035.3.peg.4706"/>
<proteinExistence type="predicted"/>
<reference evidence="1 2" key="1">
    <citation type="submission" date="2015-07" db="EMBL/GenBank/DDBJ databases">
        <authorList>
            <person name="Noorani M."/>
        </authorList>
    </citation>
    <scope>NUCLEOTIDE SEQUENCE [LARGE SCALE GENOMIC DNA]</scope>
    <source>
        <strain evidence="1 2">0788_9</strain>
    </source>
</reference>
<dbReference type="EMBL" id="LGLN01000064">
    <property type="protein sequence ID" value="KPC28549.1"/>
    <property type="molecule type" value="Genomic_DNA"/>
</dbReference>
<organism evidence="1 2">
    <name type="scientific">Pseudomonas syringae pv. cilantro</name>
    <dbReference type="NCBI Taxonomy" id="81035"/>
    <lineage>
        <taxon>Bacteria</taxon>
        <taxon>Pseudomonadati</taxon>
        <taxon>Pseudomonadota</taxon>
        <taxon>Gammaproteobacteria</taxon>
        <taxon>Pseudomonadales</taxon>
        <taxon>Pseudomonadaceae</taxon>
        <taxon>Pseudomonas</taxon>
        <taxon>Pseudomonas syringae</taxon>
    </lineage>
</organism>
<sequence>MSHIATCRVEPISHSVGAAKSGDLFRSGLWFCEQFLFPDWQTV</sequence>
<protein>
    <submittedName>
        <fullName evidence="1">Uncharacterized protein</fullName>
    </submittedName>
</protein>
<gene>
    <name evidence="1" type="ORF">ABJ99_4404</name>
</gene>
<dbReference type="Proteomes" id="UP000037891">
    <property type="component" value="Unassembled WGS sequence"/>
</dbReference>
<reference evidence="1 2" key="2">
    <citation type="submission" date="2015-10" db="EMBL/GenBank/DDBJ databases">
        <title>Comparative genomics and high-throughput reverse genetic screens identify a new phytobacterial MAMP and an Arabidopsis receptor required for immune elicitation.</title>
        <authorList>
            <person name="Mott G.A."/>
            <person name="Thakur S."/>
            <person name="Wang P.W."/>
            <person name="Desveaux D."/>
            <person name="Guttman D.S."/>
        </authorList>
    </citation>
    <scope>NUCLEOTIDE SEQUENCE [LARGE SCALE GENOMIC DNA]</scope>
    <source>
        <strain evidence="1 2">0788_9</strain>
    </source>
</reference>
<comment type="caution">
    <text evidence="1">The sequence shown here is derived from an EMBL/GenBank/DDBJ whole genome shotgun (WGS) entry which is preliminary data.</text>
</comment>
<evidence type="ECO:0000313" key="2">
    <source>
        <dbReference type="Proteomes" id="UP000037891"/>
    </source>
</evidence>
<accession>A0A0N0GEQ2</accession>